<proteinExistence type="predicted"/>
<dbReference type="InParanoid" id="A0A1V9XFX6"/>
<dbReference type="EMBL" id="MNPL01012059">
    <property type="protein sequence ID" value="OQR72303.1"/>
    <property type="molecule type" value="Genomic_DNA"/>
</dbReference>
<evidence type="ECO:0000256" key="1">
    <source>
        <dbReference type="SAM" id="MobiDB-lite"/>
    </source>
</evidence>
<name>A0A1V9XFX6_9ACAR</name>
<gene>
    <name evidence="2" type="ORF">BIW11_03795</name>
</gene>
<sequence>MGSNGKRRFETRASYGRSLAARTTQSRHLNDGTPKEGRVTKKRSRLNIAPGQREIQVVNSGLLLLVTSVRSTAISQDPGGVSLGKNYAGFRKLPEKFSLEQYTSDRSVLRSEQLLGARVAGESFVVGLRPEDEFVVVKLTQRSRRETLHETLDISLELSNAFQKSKLRGTVRDTIDQWLYGEDAVFSPSSSRPCRPPQSRSTGTREALQDNYCPKCVTDAAQGRCNDPNKVAAEQCRLWSYPKMGSVVSGMSQLGFASDFGYSINLRVSMTHGMRQC</sequence>
<feature type="region of interest" description="Disordered" evidence="1">
    <location>
        <begin position="1"/>
        <end position="41"/>
    </location>
</feature>
<feature type="compositionally biased region" description="Basic and acidic residues" evidence="1">
    <location>
        <begin position="28"/>
        <end position="39"/>
    </location>
</feature>
<organism evidence="2 3">
    <name type="scientific">Tropilaelaps mercedesae</name>
    <dbReference type="NCBI Taxonomy" id="418985"/>
    <lineage>
        <taxon>Eukaryota</taxon>
        <taxon>Metazoa</taxon>
        <taxon>Ecdysozoa</taxon>
        <taxon>Arthropoda</taxon>
        <taxon>Chelicerata</taxon>
        <taxon>Arachnida</taxon>
        <taxon>Acari</taxon>
        <taxon>Parasitiformes</taxon>
        <taxon>Mesostigmata</taxon>
        <taxon>Gamasina</taxon>
        <taxon>Dermanyssoidea</taxon>
        <taxon>Laelapidae</taxon>
        <taxon>Tropilaelaps</taxon>
    </lineage>
</organism>
<protein>
    <submittedName>
        <fullName evidence="2">Uncharacterized protein</fullName>
    </submittedName>
</protein>
<dbReference type="AlphaFoldDB" id="A0A1V9XFX6"/>
<evidence type="ECO:0000313" key="2">
    <source>
        <dbReference type="EMBL" id="OQR72303.1"/>
    </source>
</evidence>
<reference evidence="2 3" key="1">
    <citation type="journal article" date="2017" name="Gigascience">
        <title>Draft genome of the honey bee ectoparasitic mite, Tropilaelaps mercedesae, is shaped by the parasitic life history.</title>
        <authorList>
            <person name="Dong X."/>
            <person name="Armstrong S.D."/>
            <person name="Xia D."/>
            <person name="Makepeace B.L."/>
            <person name="Darby A.C."/>
            <person name="Kadowaki T."/>
        </authorList>
    </citation>
    <scope>NUCLEOTIDE SEQUENCE [LARGE SCALE GENOMIC DNA]</scope>
    <source>
        <strain evidence="2">Wuxi-XJTLU</strain>
    </source>
</reference>
<accession>A0A1V9XFX6</accession>
<evidence type="ECO:0000313" key="3">
    <source>
        <dbReference type="Proteomes" id="UP000192247"/>
    </source>
</evidence>
<dbReference type="Proteomes" id="UP000192247">
    <property type="component" value="Unassembled WGS sequence"/>
</dbReference>
<keyword evidence="3" id="KW-1185">Reference proteome</keyword>
<comment type="caution">
    <text evidence="2">The sequence shown here is derived from an EMBL/GenBank/DDBJ whole genome shotgun (WGS) entry which is preliminary data.</text>
</comment>